<feature type="transmembrane region" description="Helical" evidence="12">
    <location>
        <begin position="164"/>
        <end position="191"/>
    </location>
</feature>
<dbReference type="InterPro" id="IPR036097">
    <property type="entry name" value="HisK_dim/P_sf"/>
</dbReference>
<dbReference type="InterPro" id="IPR003594">
    <property type="entry name" value="HATPase_dom"/>
</dbReference>
<feature type="compositionally biased region" description="Pro residues" evidence="11">
    <location>
        <begin position="474"/>
        <end position="484"/>
    </location>
</feature>
<dbReference type="Gene3D" id="3.30.565.10">
    <property type="entry name" value="Histidine kinase-like ATPase, C-terminal domain"/>
    <property type="match status" value="1"/>
</dbReference>
<evidence type="ECO:0000313" key="15">
    <source>
        <dbReference type="EMBL" id="WGD38991.1"/>
    </source>
</evidence>
<keyword evidence="7 15" id="KW-0418">Kinase</keyword>
<dbReference type="EMBL" id="CP121682">
    <property type="protein sequence ID" value="WGD38991.1"/>
    <property type="molecule type" value="Genomic_DNA"/>
</dbReference>
<evidence type="ECO:0000259" key="14">
    <source>
        <dbReference type="PROSITE" id="PS50885"/>
    </source>
</evidence>
<dbReference type="Pfam" id="PF00512">
    <property type="entry name" value="HisKA"/>
    <property type="match status" value="1"/>
</dbReference>
<evidence type="ECO:0000256" key="10">
    <source>
        <dbReference type="ARBA" id="ARBA00023136"/>
    </source>
</evidence>
<keyword evidence="8 12" id="KW-1133">Transmembrane helix</keyword>
<evidence type="ECO:0000256" key="9">
    <source>
        <dbReference type="ARBA" id="ARBA00023012"/>
    </source>
</evidence>
<evidence type="ECO:0000256" key="11">
    <source>
        <dbReference type="SAM" id="MobiDB-lite"/>
    </source>
</evidence>
<dbReference type="Proteomes" id="UP001216440">
    <property type="component" value="Chromosome"/>
</dbReference>
<feature type="region of interest" description="Disordered" evidence="11">
    <location>
        <begin position="471"/>
        <end position="509"/>
    </location>
</feature>
<dbReference type="SUPFAM" id="SSF55874">
    <property type="entry name" value="ATPase domain of HSP90 chaperone/DNA topoisomerase II/histidine kinase"/>
    <property type="match status" value="1"/>
</dbReference>
<dbReference type="CDD" id="cd06225">
    <property type="entry name" value="HAMP"/>
    <property type="match status" value="1"/>
</dbReference>
<dbReference type="SUPFAM" id="SSF47384">
    <property type="entry name" value="Homodimeric domain of signal transducing histidine kinase"/>
    <property type="match status" value="1"/>
</dbReference>
<accession>A0ABY8JWC3</accession>
<dbReference type="PROSITE" id="PS50885">
    <property type="entry name" value="HAMP"/>
    <property type="match status" value="1"/>
</dbReference>
<keyword evidence="16" id="KW-1185">Reference proteome</keyword>
<evidence type="ECO:0000256" key="6">
    <source>
        <dbReference type="ARBA" id="ARBA00022692"/>
    </source>
</evidence>
<dbReference type="PROSITE" id="PS50109">
    <property type="entry name" value="HIS_KIN"/>
    <property type="match status" value="1"/>
</dbReference>
<dbReference type="InterPro" id="IPR003660">
    <property type="entry name" value="HAMP_dom"/>
</dbReference>
<dbReference type="PANTHER" id="PTHR45436:SF5">
    <property type="entry name" value="SENSOR HISTIDINE KINASE TRCS"/>
    <property type="match status" value="1"/>
</dbReference>
<dbReference type="RefSeq" id="WP_279331908.1">
    <property type="nucleotide sequence ID" value="NZ_CP121682.1"/>
</dbReference>
<dbReference type="InterPro" id="IPR050428">
    <property type="entry name" value="TCS_sensor_his_kinase"/>
</dbReference>
<feature type="domain" description="HAMP" evidence="14">
    <location>
        <begin position="188"/>
        <end position="241"/>
    </location>
</feature>
<name>A0ABY8JWC3_9ACTN</name>
<dbReference type="InterPro" id="IPR004358">
    <property type="entry name" value="Sig_transdc_His_kin-like_C"/>
</dbReference>
<dbReference type="GO" id="GO:0016301">
    <property type="term" value="F:kinase activity"/>
    <property type="evidence" value="ECO:0007669"/>
    <property type="project" value="UniProtKB-KW"/>
</dbReference>
<comment type="catalytic activity">
    <reaction evidence="1">
        <text>ATP + protein L-histidine = ADP + protein N-phospho-L-histidine.</text>
        <dbReference type="EC" id="2.7.13.3"/>
    </reaction>
</comment>
<dbReference type="InterPro" id="IPR036890">
    <property type="entry name" value="HATPase_C_sf"/>
</dbReference>
<dbReference type="PANTHER" id="PTHR45436">
    <property type="entry name" value="SENSOR HISTIDINE KINASE YKOH"/>
    <property type="match status" value="1"/>
</dbReference>
<keyword evidence="5" id="KW-0808">Transferase</keyword>
<reference evidence="15 16" key="1">
    <citation type="submission" date="2023-03" db="EMBL/GenBank/DDBJ databases">
        <authorList>
            <person name="Mo P."/>
        </authorList>
    </citation>
    <scope>NUCLEOTIDE SEQUENCE [LARGE SCALE GENOMIC DNA]</scope>
    <source>
        <strain evidence="15 16">HUAS 5</strain>
    </source>
</reference>
<dbReference type="SMART" id="SM00388">
    <property type="entry name" value="HisKA"/>
    <property type="match status" value="1"/>
</dbReference>
<dbReference type="Gene3D" id="6.10.340.10">
    <property type="match status" value="1"/>
</dbReference>
<sequence>MTRRLLLTYLSIAALVLLCLEIPLGFVYSRAERDRVINAAREEAASLSAFAELSLASGREEQDLPRRVTECAGRIGGRIAVISRSGSLIAASHPLSEQEARELLGRPDVAAALNGTGSADVRTSGMGGVQYLSVAAPVGHATPPDAAVHISVPTGTVHGRVHQVWLLLALAGLTVLAVVAGFAFAVARWAARPILELQRATVRLADGSLPGPVAVTDGPPEIRSLAATFNQTAARLEHLLASQRAFAGEASHQLKTPLAALRLRLDNLEPAVAPFGRASLTAALTETDRLARLVEGLLMMAGLEEKSATRDVVDPQRVCAERHQTWAPVFEQRNVQLALTGERTGPVLFPSGALEQILDNLLSNALRHSPPGSTVTIHLRDRRASERRRAAADGRTSFVDLHVIDQGTGLTEEQRLRAFDRFWRAPDAPKGGTGLGLALVQRLAHAGGGNVTLRAASQGGLAAVVSLPCADPGRPGPGRLPAPPGARRTGGRTVSPSAVTATDDESAPA</sequence>
<evidence type="ECO:0000256" key="4">
    <source>
        <dbReference type="ARBA" id="ARBA00022553"/>
    </source>
</evidence>
<protein>
    <recommendedName>
        <fullName evidence="3">histidine kinase</fullName>
        <ecNumber evidence="3">2.7.13.3</ecNumber>
    </recommendedName>
</protein>
<dbReference type="Pfam" id="PF02518">
    <property type="entry name" value="HATPase_c"/>
    <property type="match status" value="1"/>
</dbReference>
<feature type="domain" description="Histidine kinase" evidence="13">
    <location>
        <begin position="249"/>
        <end position="471"/>
    </location>
</feature>
<evidence type="ECO:0000256" key="2">
    <source>
        <dbReference type="ARBA" id="ARBA00004236"/>
    </source>
</evidence>
<evidence type="ECO:0000313" key="16">
    <source>
        <dbReference type="Proteomes" id="UP001216440"/>
    </source>
</evidence>
<comment type="subcellular location">
    <subcellularLocation>
        <location evidence="2">Cell membrane</location>
    </subcellularLocation>
</comment>
<feature type="transmembrane region" description="Helical" evidence="12">
    <location>
        <begin position="6"/>
        <end position="28"/>
    </location>
</feature>
<dbReference type="SMART" id="SM00387">
    <property type="entry name" value="HATPase_c"/>
    <property type="match status" value="1"/>
</dbReference>
<organism evidence="15 16">
    <name type="scientific">Streptomyces cathayae</name>
    <dbReference type="NCBI Taxonomy" id="3031124"/>
    <lineage>
        <taxon>Bacteria</taxon>
        <taxon>Bacillati</taxon>
        <taxon>Actinomycetota</taxon>
        <taxon>Actinomycetes</taxon>
        <taxon>Kitasatosporales</taxon>
        <taxon>Streptomycetaceae</taxon>
        <taxon>Streptomyces</taxon>
    </lineage>
</organism>
<dbReference type="Gene3D" id="1.10.287.130">
    <property type="match status" value="1"/>
</dbReference>
<dbReference type="InterPro" id="IPR005467">
    <property type="entry name" value="His_kinase_dom"/>
</dbReference>
<dbReference type="EC" id="2.7.13.3" evidence="3"/>
<keyword evidence="9" id="KW-0902">Two-component regulatory system</keyword>
<evidence type="ECO:0000256" key="12">
    <source>
        <dbReference type="SAM" id="Phobius"/>
    </source>
</evidence>
<keyword evidence="4" id="KW-0597">Phosphoprotein</keyword>
<dbReference type="Pfam" id="PF00672">
    <property type="entry name" value="HAMP"/>
    <property type="match status" value="1"/>
</dbReference>
<keyword evidence="10 12" id="KW-0472">Membrane</keyword>
<dbReference type="SUPFAM" id="SSF158472">
    <property type="entry name" value="HAMP domain-like"/>
    <property type="match status" value="1"/>
</dbReference>
<evidence type="ECO:0000256" key="7">
    <source>
        <dbReference type="ARBA" id="ARBA00022777"/>
    </source>
</evidence>
<dbReference type="CDD" id="cd00082">
    <property type="entry name" value="HisKA"/>
    <property type="match status" value="1"/>
</dbReference>
<keyword evidence="6 12" id="KW-0812">Transmembrane</keyword>
<evidence type="ECO:0000256" key="5">
    <source>
        <dbReference type="ARBA" id="ARBA00022679"/>
    </source>
</evidence>
<evidence type="ECO:0000259" key="13">
    <source>
        <dbReference type="PROSITE" id="PS50109"/>
    </source>
</evidence>
<proteinExistence type="predicted"/>
<evidence type="ECO:0000256" key="3">
    <source>
        <dbReference type="ARBA" id="ARBA00012438"/>
    </source>
</evidence>
<dbReference type="SMART" id="SM00304">
    <property type="entry name" value="HAMP"/>
    <property type="match status" value="1"/>
</dbReference>
<dbReference type="PRINTS" id="PR00344">
    <property type="entry name" value="BCTRLSENSOR"/>
</dbReference>
<evidence type="ECO:0000256" key="8">
    <source>
        <dbReference type="ARBA" id="ARBA00022989"/>
    </source>
</evidence>
<dbReference type="InterPro" id="IPR003661">
    <property type="entry name" value="HisK_dim/P_dom"/>
</dbReference>
<gene>
    <name evidence="15" type="ORF">PYS65_01715</name>
</gene>
<evidence type="ECO:0000256" key="1">
    <source>
        <dbReference type="ARBA" id="ARBA00000085"/>
    </source>
</evidence>